<dbReference type="Pfam" id="PF03466">
    <property type="entry name" value="LysR_substrate"/>
    <property type="match status" value="1"/>
</dbReference>
<evidence type="ECO:0000256" key="1">
    <source>
        <dbReference type="ARBA" id="ARBA00009437"/>
    </source>
</evidence>
<dbReference type="PROSITE" id="PS50931">
    <property type="entry name" value="HTH_LYSR"/>
    <property type="match status" value="1"/>
</dbReference>
<dbReference type="FunFam" id="1.10.10.10:FF:000001">
    <property type="entry name" value="LysR family transcriptional regulator"/>
    <property type="match status" value="1"/>
</dbReference>
<evidence type="ECO:0000259" key="5">
    <source>
        <dbReference type="PROSITE" id="PS50931"/>
    </source>
</evidence>
<dbReference type="Gene3D" id="1.10.10.10">
    <property type="entry name" value="Winged helix-like DNA-binding domain superfamily/Winged helix DNA-binding domain"/>
    <property type="match status" value="1"/>
</dbReference>
<evidence type="ECO:0000313" key="7">
    <source>
        <dbReference type="Proteomes" id="UP000494170"/>
    </source>
</evidence>
<dbReference type="SUPFAM" id="SSF53850">
    <property type="entry name" value="Periplasmic binding protein-like II"/>
    <property type="match status" value="1"/>
</dbReference>
<evidence type="ECO:0000256" key="2">
    <source>
        <dbReference type="ARBA" id="ARBA00023015"/>
    </source>
</evidence>
<reference evidence="6 7" key="1">
    <citation type="submission" date="2019-09" db="EMBL/GenBank/DDBJ databases">
        <authorList>
            <person name="Depoorter E."/>
        </authorList>
    </citation>
    <scope>NUCLEOTIDE SEQUENCE [LARGE SCALE GENOMIC DNA]</scope>
    <source>
        <strain evidence="6">LMG 6863</strain>
    </source>
</reference>
<dbReference type="Gene3D" id="3.40.190.10">
    <property type="entry name" value="Periplasmic binding protein-like II"/>
    <property type="match status" value="2"/>
</dbReference>
<sequence length="283" mass="31457">MVNIPTELLRTFIKTVDLGSFTRAADAVGRSQSAISLQVQRLESILDVKLFIRTPYHLTLTEPGVRLVGYARTILSVNDEAIRSMRNDDLAGSIRLGAPHEYNASLLPVVLGKFAKVHPKVTLEVTCDLSRNLIERQRAGEFDIVVALHDDPEEAGGITVVRERLAWIANGEKHHQHWNALPLVIAPPPCIYRRRVLETLQQLNRPWRVAYASSSYTGITAAVRAGIGVSVLAESTIPDGVHRLDERDGFPDLGELDVRIHLRKDLDCDAVQCLADYVAENFD</sequence>
<evidence type="ECO:0000256" key="3">
    <source>
        <dbReference type="ARBA" id="ARBA00023125"/>
    </source>
</evidence>
<dbReference type="PANTHER" id="PTHR30579">
    <property type="entry name" value="TRANSCRIPTIONAL REGULATOR"/>
    <property type="match status" value="1"/>
</dbReference>
<dbReference type="PRINTS" id="PR00039">
    <property type="entry name" value="HTHLYSR"/>
</dbReference>
<name>A0A6P2IL98_BURL3</name>
<keyword evidence="2" id="KW-0805">Transcription regulation</keyword>
<feature type="domain" description="HTH lysR-type" evidence="5">
    <location>
        <begin position="4"/>
        <end position="61"/>
    </location>
</feature>
<dbReference type="SUPFAM" id="SSF46785">
    <property type="entry name" value="Winged helix' DNA-binding domain"/>
    <property type="match status" value="1"/>
</dbReference>
<dbReference type="GO" id="GO:0003700">
    <property type="term" value="F:DNA-binding transcription factor activity"/>
    <property type="evidence" value="ECO:0007669"/>
    <property type="project" value="InterPro"/>
</dbReference>
<dbReference type="EMBL" id="CABVPY010000006">
    <property type="protein sequence ID" value="VWB30427.1"/>
    <property type="molecule type" value="Genomic_DNA"/>
</dbReference>
<evidence type="ECO:0000313" key="6">
    <source>
        <dbReference type="EMBL" id="VWB30427.1"/>
    </source>
</evidence>
<accession>A0A6P2IL98</accession>
<protein>
    <submittedName>
        <fullName evidence="6">LysR family transcriptional regulator</fullName>
    </submittedName>
</protein>
<proteinExistence type="inferred from homology"/>
<dbReference type="PANTHER" id="PTHR30579:SF7">
    <property type="entry name" value="HTH-TYPE TRANSCRIPTIONAL REGULATOR LRHA-RELATED"/>
    <property type="match status" value="1"/>
</dbReference>
<comment type="similarity">
    <text evidence="1">Belongs to the LysR transcriptional regulatory family.</text>
</comment>
<dbReference type="InterPro" id="IPR005119">
    <property type="entry name" value="LysR_subst-bd"/>
</dbReference>
<dbReference type="AlphaFoldDB" id="A0A6P2IL98"/>
<dbReference type="RefSeq" id="WP_174938425.1">
    <property type="nucleotide sequence ID" value="NZ_CABVPY010000006.1"/>
</dbReference>
<keyword evidence="4" id="KW-0804">Transcription</keyword>
<dbReference type="InterPro" id="IPR036388">
    <property type="entry name" value="WH-like_DNA-bd_sf"/>
</dbReference>
<dbReference type="Proteomes" id="UP000494170">
    <property type="component" value="Unassembled WGS sequence"/>
</dbReference>
<organism evidence="6 7">
    <name type="scientific">Burkholderia lata (strain ATCC 17760 / DSM 23089 / LMG 22485 / NCIMB 9086 / R18194 / 383)</name>
    <dbReference type="NCBI Taxonomy" id="482957"/>
    <lineage>
        <taxon>Bacteria</taxon>
        <taxon>Pseudomonadati</taxon>
        <taxon>Pseudomonadota</taxon>
        <taxon>Betaproteobacteria</taxon>
        <taxon>Burkholderiales</taxon>
        <taxon>Burkholderiaceae</taxon>
        <taxon>Burkholderia</taxon>
        <taxon>Burkholderia cepacia complex</taxon>
    </lineage>
</organism>
<dbReference type="GO" id="GO:0003677">
    <property type="term" value="F:DNA binding"/>
    <property type="evidence" value="ECO:0007669"/>
    <property type="project" value="UniProtKB-KW"/>
</dbReference>
<keyword evidence="3" id="KW-0238">DNA-binding</keyword>
<dbReference type="Pfam" id="PF00126">
    <property type="entry name" value="HTH_1"/>
    <property type="match status" value="1"/>
</dbReference>
<evidence type="ECO:0000256" key="4">
    <source>
        <dbReference type="ARBA" id="ARBA00023163"/>
    </source>
</evidence>
<dbReference type="InterPro" id="IPR036390">
    <property type="entry name" value="WH_DNA-bd_sf"/>
</dbReference>
<dbReference type="InterPro" id="IPR050176">
    <property type="entry name" value="LTTR"/>
</dbReference>
<dbReference type="InterPro" id="IPR000847">
    <property type="entry name" value="LysR_HTH_N"/>
</dbReference>
<gene>
    <name evidence="6" type="ORF">BLA6863_01297</name>
</gene>